<feature type="compositionally biased region" description="Basic residues" evidence="2">
    <location>
        <begin position="124"/>
        <end position="137"/>
    </location>
</feature>
<organism evidence="4 5">
    <name type="scientific">Thalassotalea psychrophila</name>
    <dbReference type="NCBI Taxonomy" id="3065647"/>
    <lineage>
        <taxon>Bacteria</taxon>
        <taxon>Pseudomonadati</taxon>
        <taxon>Pseudomonadota</taxon>
        <taxon>Gammaproteobacteria</taxon>
        <taxon>Alteromonadales</taxon>
        <taxon>Colwelliaceae</taxon>
        <taxon>Thalassotalea</taxon>
    </lineage>
</organism>
<evidence type="ECO:0000259" key="3">
    <source>
        <dbReference type="PROSITE" id="PS00745"/>
    </source>
</evidence>
<dbReference type="SUPFAM" id="SSF75620">
    <property type="entry name" value="Release factor"/>
    <property type="match status" value="1"/>
</dbReference>
<accession>A0ABY9TW12</accession>
<dbReference type="PROSITE" id="PS00745">
    <property type="entry name" value="RF_PROK_I"/>
    <property type="match status" value="1"/>
</dbReference>
<dbReference type="Pfam" id="PF00472">
    <property type="entry name" value="RF-1"/>
    <property type="match status" value="1"/>
</dbReference>
<keyword evidence="4" id="KW-0378">Hydrolase</keyword>
<dbReference type="InterPro" id="IPR000352">
    <property type="entry name" value="Pep_chain_release_fac_I"/>
</dbReference>
<dbReference type="RefSeq" id="WP_348392147.1">
    <property type="nucleotide sequence ID" value="NZ_CP134145.1"/>
</dbReference>
<evidence type="ECO:0000256" key="2">
    <source>
        <dbReference type="SAM" id="MobiDB-lite"/>
    </source>
</evidence>
<evidence type="ECO:0000313" key="4">
    <source>
        <dbReference type="EMBL" id="WNC73034.1"/>
    </source>
</evidence>
<feature type="domain" description="Prokaryotic-type class I peptide chain release factors" evidence="3">
    <location>
        <begin position="21"/>
        <end position="37"/>
    </location>
</feature>
<keyword evidence="5" id="KW-1185">Reference proteome</keyword>
<dbReference type="PANTHER" id="PTHR47814:SF1">
    <property type="entry name" value="PEPTIDYL-TRNA HYDROLASE ARFB"/>
    <property type="match status" value="1"/>
</dbReference>
<proteinExistence type="inferred from homology"/>
<dbReference type="PANTHER" id="PTHR47814">
    <property type="entry name" value="PEPTIDYL-TRNA HYDROLASE ARFB"/>
    <property type="match status" value="1"/>
</dbReference>
<dbReference type="EC" id="3.1.1.29" evidence="4"/>
<dbReference type="NCBIfam" id="NF006718">
    <property type="entry name" value="PRK09256.1"/>
    <property type="match status" value="1"/>
</dbReference>
<sequence length="137" mass="15613">MIVISNRLQINEQEIELNAIRSQGAGGQNVNKVSSAIHLRFDVKASSIDDYFKEKILAIRDSRINKDGVIIIKAQTFRTQEKNRAAAIERLIEFLTPVTVIQKVRRATKPTKGSQKRRMDSKNKRGQVKSNRAKIRI</sequence>
<protein>
    <submittedName>
        <fullName evidence="4">Alternative ribosome rescue aminoacyl-tRNA hydrolase ArfB</fullName>
        <ecNumber evidence="4">3.1.1.29</ecNumber>
    </submittedName>
</protein>
<name>A0ABY9TW12_9GAMM</name>
<dbReference type="GO" id="GO:0004045">
    <property type="term" value="F:peptidyl-tRNA hydrolase activity"/>
    <property type="evidence" value="ECO:0007669"/>
    <property type="project" value="UniProtKB-EC"/>
</dbReference>
<reference evidence="5" key="1">
    <citation type="submission" date="2023-09" db="EMBL/GenBank/DDBJ databases">
        <authorList>
            <person name="Li S."/>
            <person name="Li X."/>
            <person name="Zhang C."/>
            <person name="Zhao Z."/>
        </authorList>
    </citation>
    <scope>NUCLEOTIDE SEQUENCE [LARGE SCALE GENOMIC DNA]</scope>
    <source>
        <strain evidence="5">SQ149</strain>
    </source>
</reference>
<feature type="region of interest" description="Disordered" evidence="2">
    <location>
        <begin position="106"/>
        <end position="137"/>
    </location>
</feature>
<dbReference type="InterPro" id="IPR045853">
    <property type="entry name" value="Pep_chain_release_fac_I_sf"/>
</dbReference>
<dbReference type="Gene3D" id="3.30.160.20">
    <property type="match status" value="1"/>
</dbReference>
<dbReference type="Proteomes" id="UP001258994">
    <property type="component" value="Chromosome"/>
</dbReference>
<comment type="similarity">
    <text evidence="1">Belongs to the prokaryotic/mitochondrial release factor family.</text>
</comment>
<gene>
    <name evidence="4" type="primary">arfB</name>
    <name evidence="4" type="ORF">RGQ13_03360</name>
</gene>
<evidence type="ECO:0000256" key="1">
    <source>
        <dbReference type="ARBA" id="ARBA00010835"/>
    </source>
</evidence>
<dbReference type="EMBL" id="CP134145">
    <property type="protein sequence ID" value="WNC73034.1"/>
    <property type="molecule type" value="Genomic_DNA"/>
</dbReference>
<evidence type="ECO:0000313" key="5">
    <source>
        <dbReference type="Proteomes" id="UP001258994"/>
    </source>
</evidence>